<comment type="caution">
    <text evidence="2">The sequence shown here is derived from an EMBL/GenBank/DDBJ whole genome shotgun (WGS) entry which is preliminary data.</text>
</comment>
<evidence type="ECO:0000313" key="2">
    <source>
        <dbReference type="EMBL" id="HJC41870.1"/>
    </source>
</evidence>
<dbReference type="Proteomes" id="UP000823882">
    <property type="component" value="Unassembled WGS sequence"/>
</dbReference>
<name>A0A9D2P2W0_9FIRM</name>
<dbReference type="AlphaFoldDB" id="A0A9D2P2W0"/>
<gene>
    <name evidence="2" type="ORF">H9701_10025</name>
</gene>
<sequence>MNPSESTFRTAVVGGFNRQDVLNYIEASARQSKERLAELRKEADTARKEAEAAQKENQELRARTAALEEEAEELRGLLTGTTAGRDTAQSALSQLQAEAEEMRKELTVLREKCAQWEQGAQAYADLKDRTATIELEARRRAQAIEDQAAERARLVHAETEQLLHQVQAGYARLREDVGATLSHASGELGRVDKALSQVLTEFSEHDAALERLLASCREAPPKKEVPDPLPLEDA</sequence>
<evidence type="ECO:0000313" key="3">
    <source>
        <dbReference type="Proteomes" id="UP000823882"/>
    </source>
</evidence>
<evidence type="ECO:0000256" key="1">
    <source>
        <dbReference type="SAM" id="MobiDB-lite"/>
    </source>
</evidence>
<reference evidence="2" key="2">
    <citation type="submission" date="2021-04" db="EMBL/GenBank/DDBJ databases">
        <authorList>
            <person name="Gilroy R."/>
        </authorList>
    </citation>
    <scope>NUCLEOTIDE SEQUENCE</scope>
    <source>
        <strain evidence="2">CHK186-1790</strain>
    </source>
</reference>
<reference evidence="2" key="1">
    <citation type="journal article" date="2021" name="PeerJ">
        <title>Extensive microbial diversity within the chicken gut microbiome revealed by metagenomics and culture.</title>
        <authorList>
            <person name="Gilroy R."/>
            <person name="Ravi A."/>
            <person name="Getino M."/>
            <person name="Pursley I."/>
            <person name="Horton D.L."/>
            <person name="Alikhan N.F."/>
            <person name="Baker D."/>
            <person name="Gharbi K."/>
            <person name="Hall N."/>
            <person name="Watson M."/>
            <person name="Adriaenssens E.M."/>
            <person name="Foster-Nyarko E."/>
            <person name="Jarju S."/>
            <person name="Secka A."/>
            <person name="Antonio M."/>
            <person name="Oren A."/>
            <person name="Chaudhuri R.R."/>
            <person name="La Ragione R."/>
            <person name="Hildebrand F."/>
            <person name="Pallen M.J."/>
        </authorList>
    </citation>
    <scope>NUCLEOTIDE SEQUENCE</scope>
    <source>
        <strain evidence="2">CHK186-1790</strain>
    </source>
</reference>
<dbReference type="EMBL" id="DWWJ01000188">
    <property type="protein sequence ID" value="HJC41870.1"/>
    <property type="molecule type" value="Genomic_DNA"/>
</dbReference>
<organism evidence="2 3">
    <name type="scientific">Candidatus Intestinimonas pullistercoris</name>
    <dbReference type="NCBI Taxonomy" id="2838623"/>
    <lineage>
        <taxon>Bacteria</taxon>
        <taxon>Bacillati</taxon>
        <taxon>Bacillota</taxon>
        <taxon>Clostridia</taxon>
        <taxon>Eubacteriales</taxon>
        <taxon>Intestinimonas</taxon>
    </lineage>
</organism>
<accession>A0A9D2P2W0</accession>
<protein>
    <submittedName>
        <fullName evidence="2">Uncharacterized protein</fullName>
    </submittedName>
</protein>
<feature type="region of interest" description="Disordered" evidence="1">
    <location>
        <begin position="36"/>
        <end position="59"/>
    </location>
</feature>
<proteinExistence type="predicted"/>